<dbReference type="OrthoDB" id="530017at2"/>
<protein>
    <submittedName>
        <fullName evidence="2">TIR domain-containing protein</fullName>
    </submittedName>
</protein>
<dbReference type="GO" id="GO:0007165">
    <property type="term" value="P:signal transduction"/>
    <property type="evidence" value="ECO:0007669"/>
    <property type="project" value="InterPro"/>
</dbReference>
<feature type="domain" description="TIR" evidence="1">
    <location>
        <begin position="327"/>
        <end position="467"/>
    </location>
</feature>
<organism evidence="2 3">
    <name type="scientific">Ktedonosporobacter rubrisoli</name>
    <dbReference type="NCBI Taxonomy" id="2509675"/>
    <lineage>
        <taxon>Bacteria</taxon>
        <taxon>Bacillati</taxon>
        <taxon>Chloroflexota</taxon>
        <taxon>Ktedonobacteria</taxon>
        <taxon>Ktedonobacterales</taxon>
        <taxon>Ktedonosporobacteraceae</taxon>
        <taxon>Ktedonosporobacter</taxon>
    </lineage>
</organism>
<accession>A0A4P6JY22</accession>
<dbReference type="PROSITE" id="PS50104">
    <property type="entry name" value="TIR"/>
    <property type="match status" value="1"/>
</dbReference>
<keyword evidence="3" id="KW-1185">Reference proteome</keyword>
<sequence>MKQTNVTAFAGILEARRRGNTRTVLVLGSRAGAFFENRALYARLSRYSKRPFEHLAGPEKFQECFKKLRENCNESEVHTFLSEAVWGEGGLDAREEDGCLAELVKEGYFELIISTNIDTLLEDAFRRAKMRGAFDYRVFNVGSERGDPTQYTTRPRYCTLLKLFGDLISQRYTLITSEFDQGKDRELKGYLENALAGDVLVVGYDPLWDEPLGYAFPASGGDIAFVGEELPAVGSNMARVVEKRQGRYLVGAEGSYANFMRELHRQLLNQPTSYEAAAISYRASEQTSAPSRAGERLQADNAPLLSSPEAESVAGITIPSNSEVEAQRLKIFISYSHVDAPYFAALLKYLEFYQNQGLIEVWSDQDIGLGDSWFEEIKRALALTRVAILLVSIDFLNSNFINEHELPPLLEAADESKVKIVPVIVRHCPFDASGLQRFQAANKPSQPISSLSPGDQEAKWVEIAQRVKDLYRA</sequence>
<dbReference type="AlphaFoldDB" id="A0A4P6JY22"/>
<dbReference type="SUPFAM" id="SSF52200">
    <property type="entry name" value="Toll/Interleukin receptor TIR domain"/>
    <property type="match status" value="1"/>
</dbReference>
<dbReference type="KEGG" id="kbs:EPA93_29670"/>
<name>A0A4P6JY22_KTERU</name>
<dbReference type="Pfam" id="PF13676">
    <property type="entry name" value="TIR_2"/>
    <property type="match status" value="1"/>
</dbReference>
<dbReference type="Proteomes" id="UP000290365">
    <property type="component" value="Chromosome"/>
</dbReference>
<proteinExistence type="predicted"/>
<dbReference type="Pfam" id="PF13289">
    <property type="entry name" value="SIR2_2"/>
    <property type="match status" value="1"/>
</dbReference>
<dbReference type="Gene3D" id="3.40.50.10140">
    <property type="entry name" value="Toll/interleukin-1 receptor homology (TIR) domain"/>
    <property type="match status" value="1"/>
</dbReference>
<dbReference type="EMBL" id="CP035758">
    <property type="protein sequence ID" value="QBD79926.1"/>
    <property type="molecule type" value="Genomic_DNA"/>
</dbReference>
<evidence type="ECO:0000259" key="1">
    <source>
        <dbReference type="PROSITE" id="PS50104"/>
    </source>
</evidence>
<dbReference type="RefSeq" id="WP_129890992.1">
    <property type="nucleotide sequence ID" value="NZ_CP035758.1"/>
</dbReference>
<gene>
    <name evidence="2" type="ORF">EPA93_29670</name>
</gene>
<dbReference type="InterPro" id="IPR035897">
    <property type="entry name" value="Toll_tir_struct_dom_sf"/>
</dbReference>
<evidence type="ECO:0000313" key="3">
    <source>
        <dbReference type="Proteomes" id="UP000290365"/>
    </source>
</evidence>
<evidence type="ECO:0000313" key="2">
    <source>
        <dbReference type="EMBL" id="QBD79926.1"/>
    </source>
</evidence>
<reference evidence="2 3" key="1">
    <citation type="submission" date="2019-01" db="EMBL/GenBank/DDBJ databases">
        <title>Ktedonosporobacter rubrisoli SCAWS-G2.</title>
        <authorList>
            <person name="Huang Y."/>
            <person name="Yan B."/>
        </authorList>
    </citation>
    <scope>NUCLEOTIDE SEQUENCE [LARGE SCALE GENOMIC DNA]</scope>
    <source>
        <strain evidence="2 3">SCAWS-G2</strain>
    </source>
</reference>
<dbReference type="InterPro" id="IPR000157">
    <property type="entry name" value="TIR_dom"/>
</dbReference>